<organism evidence="4 5">
    <name type="scientific">Campylobacter suis</name>
    <dbReference type="NCBI Taxonomy" id="2790657"/>
    <lineage>
        <taxon>Bacteria</taxon>
        <taxon>Pseudomonadati</taxon>
        <taxon>Campylobacterota</taxon>
        <taxon>Epsilonproteobacteria</taxon>
        <taxon>Campylobacterales</taxon>
        <taxon>Campylobacteraceae</taxon>
        <taxon>Campylobacter</taxon>
    </lineage>
</organism>
<dbReference type="Gene3D" id="1.25.40.10">
    <property type="entry name" value="Tetratricopeptide repeat domain"/>
    <property type="match status" value="3"/>
</dbReference>
<feature type="repeat" description="TPR" evidence="1">
    <location>
        <begin position="465"/>
        <end position="498"/>
    </location>
</feature>
<keyword evidence="5" id="KW-1185">Reference proteome</keyword>
<evidence type="ECO:0000256" key="1">
    <source>
        <dbReference type="PROSITE-ProRule" id="PRU00339"/>
    </source>
</evidence>
<feature type="transmembrane region" description="Helical" evidence="3">
    <location>
        <begin position="61"/>
        <end position="83"/>
    </location>
</feature>
<keyword evidence="1" id="KW-0802">TPR repeat</keyword>
<reference evidence="4 5" key="1">
    <citation type="submission" date="2020-11" db="EMBL/GenBank/DDBJ databases">
        <authorList>
            <person name="Peeters C."/>
        </authorList>
    </citation>
    <scope>NUCLEOTIDE SEQUENCE [LARGE SCALE GENOMIC DNA]</scope>
    <source>
        <strain evidence="4 5">LMG 8286</strain>
    </source>
</reference>
<keyword evidence="3" id="KW-1133">Transmembrane helix</keyword>
<dbReference type="EMBL" id="CAJHOE010000003">
    <property type="protein sequence ID" value="CAD7288356.1"/>
    <property type="molecule type" value="Genomic_DNA"/>
</dbReference>
<comment type="caution">
    <text evidence="4">The sequence shown here is derived from an EMBL/GenBank/DDBJ whole genome shotgun (WGS) entry which is preliminary data.</text>
</comment>
<dbReference type="InterPro" id="IPR011990">
    <property type="entry name" value="TPR-like_helical_dom_sf"/>
</dbReference>
<dbReference type="SUPFAM" id="SSF81901">
    <property type="entry name" value="HCP-like"/>
    <property type="match status" value="1"/>
</dbReference>
<proteinExistence type="predicted"/>
<protein>
    <recommendedName>
        <fullName evidence="6">GTP pyrophosphokinase</fullName>
    </recommendedName>
</protein>
<dbReference type="PROSITE" id="PS50005">
    <property type="entry name" value="TPR"/>
    <property type="match status" value="1"/>
</dbReference>
<evidence type="ECO:0000256" key="3">
    <source>
        <dbReference type="SAM" id="Phobius"/>
    </source>
</evidence>
<accession>A0ABM8Q631</accession>
<dbReference type="Pfam" id="PF13432">
    <property type="entry name" value="TPR_16"/>
    <property type="match status" value="2"/>
</dbReference>
<name>A0ABM8Q631_9BACT</name>
<gene>
    <name evidence="4" type="ORF">LMG8286_01265</name>
</gene>
<sequence>MAENNEEEVLVLRPPGEALDDDGAKSEEIVSLDELTAQQEEQPEDQVVIEPPKKGLDKKKIMIFGGIGLLVLLIIVILLVVLLKKDKSKDGVGELIQRIEERPKTQDFGASKIDDMINKANLLYEKGDKFEALKIYESIAAYNQALSNYNLGVSQMKQENFKDAVGSFAKAIANRENTSVSAINAAVCSLELGDEQQFDYYIDLAHSFLQNETSSPLYHYYYALIHYYKGNYIEALHALEHPSSEYYKDRYDYLAAKILTALGRNEDAIKRLEKQDSLNSNITLAQLYANEAKFDKARDYLAKAVKNTTQPDLIKMTAAIIDLKTGFYADAANFIGEVKDVNASLPSSIYKIKARLSPELFDVNMAQAHFKDDMFFNKTRRYETLFYFAPYKVFDAKQTMNQIRKGGVSLFLDDTNGASGYLQNSLNVSEVNSKLSSAIAKALNYELKAANAEFSILAQTYPEHSILQYNLALTYAQLGNFSLAAKHFLTSYHLDQNNYLAGIFHIISTDVTNSLNPKFIEAISENLESQNNIPNENLYAALLALVNSNQASMIRYLEEQKEDTTLNLAFDIIIAKIAGFDDIMQQKTAKLTQILPKDMVAHILNFIANNKDNGDIKSYAQAIQLYFKGRELDESAFYHGVSIIKKQYINLLQISGLLFYERDKIKERLKSAPMNANLLTTLAYLQIFTNEFDESFKIYNRLIDEFKQDDAATLFLASVAATGANSPNNAIALLELTNLTDPSAIENRVALGFLYQQINNLDAAIIQYKKVGNTSHKNEFYDFEIINEPR</sequence>
<dbReference type="Proteomes" id="UP000789359">
    <property type="component" value="Unassembled WGS sequence"/>
</dbReference>
<evidence type="ECO:0000313" key="4">
    <source>
        <dbReference type="EMBL" id="CAD7288356.1"/>
    </source>
</evidence>
<keyword evidence="3" id="KW-0472">Membrane</keyword>
<dbReference type="RefSeq" id="WP_230057023.1">
    <property type="nucleotide sequence ID" value="NZ_CAJHOE010000003.1"/>
</dbReference>
<dbReference type="SMART" id="SM00028">
    <property type="entry name" value="TPR"/>
    <property type="match status" value="4"/>
</dbReference>
<evidence type="ECO:0000313" key="5">
    <source>
        <dbReference type="Proteomes" id="UP000789359"/>
    </source>
</evidence>
<keyword evidence="3" id="KW-0812">Transmembrane</keyword>
<evidence type="ECO:0000256" key="2">
    <source>
        <dbReference type="SAM" id="MobiDB-lite"/>
    </source>
</evidence>
<dbReference type="InterPro" id="IPR019734">
    <property type="entry name" value="TPR_rpt"/>
</dbReference>
<dbReference type="SUPFAM" id="SSF48452">
    <property type="entry name" value="TPR-like"/>
    <property type="match status" value="2"/>
</dbReference>
<feature type="region of interest" description="Disordered" evidence="2">
    <location>
        <begin position="1"/>
        <end position="24"/>
    </location>
</feature>
<evidence type="ECO:0008006" key="6">
    <source>
        <dbReference type="Google" id="ProtNLM"/>
    </source>
</evidence>